<protein>
    <submittedName>
        <fullName evidence="10">Sugar ABC transporter permease</fullName>
    </submittedName>
</protein>
<feature type="transmembrane region" description="Helical" evidence="7">
    <location>
        <begin position="100"/>
        <end position="129"/>
    </location>
</feature>
<keyword evidence="5 7" id="KW-1133">Transmembrane helix</keyword>
<sequence>MSERDAAIAARPLPVGPSGLPAAPAAQPTARRASRLQRIARRNSTIAFLMTLPLILLIGGLVVYPFCYAVYLAMLNKRMTRFVGLDNFTFLLGRETFQNVIWQSVVFAVSAVLLKALIGFILAHVLHALPSRGQRAWRGMLLVPWVIPPAISTLAWWWLFDPSYSAVNWLLAGFGAGPIPWLGEAGWARFAVILVNVWYGAPFFMIMYLAALKSVPDQLYEAAAIDGASFWQKLRYVTLPMMRNIISITVLFSLIVTFANFDIVRILTNGGPQDTTHVFATYAFQVGIQSGDIPLGASVSLFMFPLLAVFAVFVLRGINRRSKEIGA</sequence>
<evidence type="ECO:0000313" key="10">
    <source>
        <dbReference type="EMBL" id="MCK8784954.1"/>
    </source>
</evidence>
<feature type="transmembrane region" description="Helical" evidence="7">
    <location>
        <begin position="187"/>
        <end position="210"/>
    </location>
</feature>
<dbReference type="Pfam" id="PF00528">
    <property type="entry name" value="BPD_transp_1"/>
    <property type="match status" value="1"/>
</dbReference>
<feature type="transmembrane region" description="Helical" evidence="7">
    <location>
        <begin position="293"/>
        <end position="315"/>
    </location>
</feature>
<evidence type="ECO:0000256" key="3">
    <source>
        <dbReference type="ARBA" id="ARBA00022475"/>
    </source>
</evidence>
<keyword evidence="11" id="KW-1185">Reference proteome</keyword>
<comment type="caution">
    <text evidence="10">The sequence shown here is derived from an EMBL/GenBank/DDBJ whole genome shotgun (WGS) entry which is preliminary data.</text>
</comment>
<dbReference type="CDD" id="cd06261">
    <property type="entry name" value="TM_PBP2"/>
    <property type="match status" value="1"/>
</dbReference>
<comment type="similarity">
    <text evidence="7">Belongs to the binding-protein-dependent transport system permease family.</text>
</comment>
<feature type="transmembrane region" description="Helical" evidence="7">
    <location>
        <begin position="45"/>
        <end position="71"/>
    </location>
</feature>
<feature type="domain" description="ABC transmembrane type-1" evidence="9">
    <location>
        <begin position="101"/>
        <end position="316"/>
    </location>
</feature>
<name>A0A9X1Y648_9PROT</name>
<reference evidence="10" key="1">
    <citation type="submission" date="2022-04" db="EMBL/GenBank/DDBJ databases">
        <title>Roseomonas acroporae sp. nov., isolated from coral Acropora digitifera.</title>
        <authorList>
            <person name="Sun H."/>
        </authorList>
    </citation>
    <scope>NUCLEOTIDE SEQUENCE</scope>
    <source>
        <strain evidence="10">NAR14</strain>
    </source>
</reference>
<dbReference type="PANTHER" id="PTHR43005">
    <property type="entry name" value="BLR7065 PROTEIN"/>
    <property type="match status" value="1"/>
</dbReference>
<keyword evidence="6 7" id="KW-0472">Membrane</keyword>
<organism evidence="10 11">
    <name type="scientific">Roseomonas acroporae</name>
    <dbReference type="NCBI Taxonomy" id="2937791"/>
    <lineage>
        <taxon>Bacteria</taxon>
        <taxon>Pseudomonadati</taxon>
        <taxon>Pseudomonadota</taxon>
        <taxon>Alphaproteobacteria</taxon>
        <taxon>Acetobacterales</taxon>
        <taxon>Roseomonadaceae</taxon>
        <taxon>Roseomonas</taxon>
    </lineage>
</organism>
<dbReference type="GO" id="GO:0005886">
    <property type="term" value="C:plasma membrane"/>
    <property type="evidence" value="ECO:0007669"/>
    <property type="project" value="UniProtKB-SubCell"/>
</dbReference>
<gene>
    <name evidence="10" type="ORF">M0638_11230</name>
</gene>
<evidence type="ECO:0000256" key="7">
    <source>
        <dbReference type="RuleBase" id="RU363032"/>
    </source>
</evidence>
<dbReference type="SUPFAM" id="SSF161098">
    <property type="entry name" value="MetI-like"/>
    <property type="match status" value="1"/>
</dbReference>
<dbReference type="AlphaFoldDB" id="A0A9X1Y648"/>
<evidence type="ECO:0000313" key="11">
    <source>
        <dbReference type="Proteomes" id="UP001139516"/>
    </source>
</evidence>
<keyword evidence="2 7" id="KW-0813">Transport</keyword>
<evidence type="ECO:0000256" key="8">
    <source>
        <dbReference type="SAM" id="MobiDB-lite"/>
    </source>
</evidence>
<evidence type="ECO:0000256" key="2">
    <source>
        <dbReference type="ARBA" id="ARBA00022448"/>
    </source>
</evidence>
<dbReference type="PROSITE" id="PS50928">
    <property type="entry name" value="ABC_TM1"/>
    <property type="match status" value="1"/>
</dbReference>
<evidence type="ECO:0000256" key="1">
    <source>
        <dbReference type="ARBA" id="ARBA00004651"/>
    </source>
</evidence>
<accession>A0A9X1Y648</accession>
<comment type="subcellular location">
    <subcellularLocation>
        <location evidence="1 7">Cell membrane</location>
        <topology evidence="1 7">Multi-pass membrane protein</topology>
    </subcellularLocation>
</comment>
<dbReference type="EMBL" id="JALPRX010000046">
    <property type="protein sequence ID" value="MCK8784954.1"/>
    <property type="molecule type" value="Genomic_DNA"/>
</dbReference>
<dbReference type="InterPro" id="IPR035906">
    <property type="entry name" value="MetI-like_sf"/>
</dbReference>
<dbReference type="GO" id="GO:0055085">
    <property type="term" value="P:transmembrane transport"/>
    <property type="evidence" value="ECO:0007669"/>
    <property type="project" value="InterPro"/>
</dbReference>
<evidence type="ECO:0000256" key="6">
    <source>
        <dbReference type="ARBA" id="ARBA00023136"/>
    </source>
</evidence>
<feature type="region of interest" description="Disordered" evidence="8">
    <location>
        <begin position="1"/>
        <end position="25"/>
    </location>
</feature>
<keyword evidence="4 7" id="KW-0812">Transmembrane</keyword>
<dbReference type="PANTHER" id="PTHR43005:SF1">
    <property type="entry name" value="SPERMIDINE_PUTRESCINE TRANSPORT SYSTEM PERMEASE PROTEIN"/>
    <property type="match status" value="1"/>
</dbReference>
<dbReference type="InterPro" id="IPR000515">
    <property type="entry name" value="MetI-like"/>
</dbReference>
<feature type="transmembrane region" description="Helical" evidence="7">
    <location>
        <begin position="141"/>
        <end position="160"/>
    </location>
</feature>
<evidence type="ECO:0000259" key="9">
    <source>
        <dbReference type="PROSITE" id="PS50928"/>
    </source>
</evidence>
<dbReference type="Proteomes" id="UP001139516">
    <property type="component" value="Unassembled WGS sequence"/>
</dbReference>
<proteinExistence type="inferred from homology"/>
<feature type="transmembrane region" description="Helical" evidence="7">
    <location>
        <begin position="245"/>
        <end position="267"/>
    </location>
</feature>
<evidence type="ECO:0000256" key="4">
    <source>
        <dbReference type="ARBA" id="ARBA00022692"/>
    </source>
</evidence>
<dbReference type="RefSeq" id="WP_248667077.1">
    <property type="nucleotide sequence ID" value="NZ_JALPRX010000046.1"/>
</dbReference>
<dbReference type="Gene3D" id="1.10.3720.10">
    <property type="entry name" value="MetI-like"/>
    <property type="match status" value="1"/>
</dbReference>
<evidence type="ECO:0000256" key="5">
    <source>
        <dbReference type="ARBA" id="ARBA00022989"/>
    </source>
</evidence>
<keyword evidence="3" id="KW-1003">Cell membrane</keyword>